<organism evidence="1 2">
    <name type="scientific">Avena sativa</name>
    <name type="common">Oat</name>
    <dbReference type="NCBI Taxonomy" id="4498"/>
    <lineage>
        <taxon>Eukaryota</taxon>
        <taxon>Viridiplantae</taxon>
        <taxon>Streptophyta</taxon>
        <taxon>Embryophyta</taxon>
        <taxon>Tracheophyta</taxon>
        <taxon>Spermatophyta</taxon>
        <taxon>Magnoliopsida</taxon>
        <taxon>Liliopsida</taxon>
        <taxon>Poales</taxon>
        <taxon>Poaceae</taxon>
        <taxon>BOP clade</taxon>
        <taxon>Pooideae</taxon>
        <taxon>Poodae</taxon>
        <taxon>Poeae</taxon>
        <taxon>Poeae Chloroplast Group 1 (Aveneae type)</taxon>
        <taxon>Aveninae</taxon>
        <taxon>Avena</taxon>
    </lineage>
</organism>
<evidence type="ECO:0000313" key="1">
    <source>
        <dbReference type="EnsemblPlants" id="AVESA.00010b.r2.7CG0684270.1.CDS"/>
    </source>
</evidence>
<dbReference type="EnsemblPlants" id="AVESA.00010b.r2.7CG0684270.1">
    <property type="protein sequence ID" value="AVESA.00010b.r2.7CG0684270.1.CDS"/>
    <property type="gene ID" value="AVESA.00010b.r2.7CG0684270"/>
</dbReference>
<sequence length="562" mass="62217">MARDLGHRCRCPHGTRCPRGPRHGGPAAAVLDTHVRAFPMDAAEQALWRECGMDPVSLEADVTTMLSCLHYILPGRPVVSHQAALSALLPPQDDADRISDLPEKLLHNIVSRLPPKDGARTAALSCRWRSVWLSTPLVLVDADLLPTGCGSGLQVARADARRVASAITRILEAHQGPFRFVHLISCYMQETPGLLARWLQLLAVKGVRELFLVNRPWPLSMALPATFFGMATLTRLYLGVFGFPATAGLPRAVAFPHLRELGLCCMAIKNRDMDFVLARSPVLEILCIHANILLKCLSLVSRSLRCVQILEGIDLNLDVKDAPHLERLIIWSSSARDGLHRGVKIGHAPALSILGYLEPARHVLEIGNTIIKAGTRASPTTIVPSIKILSLRVCFGIHSDDKMLPSFLRCFPNVERLHLESNETDEPTGKLNTKCWKDAGPIECIQSHIKLMIFYAFRGERNELSFLKFFLENARMLTKLVIVFWKGSFSSMTEANSKVKPLFAAKWASQDCVLQLFESALEVGDDKWLLNFETGSDFSSRDPFACTAALRGCNFEEMAGVH</sequence>
<reference evidence="1" key="2">
    <citation type="submission" date="2025-09" db="UniProtKB">
        <authorList>
            <consortium name="EnsemblPlants"/>
        </authorList>
    </citation>
    <scope>IDENTIFICATION</scope>
</reference>
<dbReference type="Proteomes" id="UP001732700">
    <property type="component" value="Chromosome 7C"/>
</dbReference>
<reference evidence="1" key="1">
    <citation type="submission" date="2021-05" db="EMBL/GenBank/DDBJ databases">
        <authorList>
            <person name="Scholz U."/>
            <person name="Mascher M."/>
            <person name="Fiebig A."/>
        </authorList>
    </citation>
    <scope>NUCLEOTIDE SEQUENCE [LARGE SCALE GENOMIC DNA]</scope>
</reference>
<keyword evidence="2" id="KW-1185">Reference proteome</keyword>
<protein>
    <submittedName>
        <fullName evidence="1">Uncharacterized protein</fullName>
    </submittedName>
</protein>
<name>A0ACD5ZWT5_AVESA</name>
<proteinExistence type="predicted"/>
<accession>A0ACD5ZWT5</accession>
<evidence type="ECO:0000313" key="2">
    <source>
        <dbReference type="Proteomes" id="UP001732700"/>
    </source>
</evidence>